<organism evidence="8 9">
    <name type="scientific">Thermatribacter velox</name>
    <dbReference type="NCBI Taxonomy" id="3039681"/>
    <lineage>
        <taxon>Bacteria</taxon>
        <taxon>Pseudomonadati</taxon>
        <taxon>Atribacterota</taxon>
        <taxon>Atribacteria</taxon>
        <taxon>Atribacterales</taxon>
        <taxon>Thermatribacteraceae</taxon>
        <taxon>Thermatribacter</taxon>
    </lineage>
</organism>
<feature type="transmembrane region" description="Helical" evidence="7">
    <location>
        <begin position="39"/>
        <end position="61"/>
    </location>
</feature>
<keyword evidence="9" id="KW-1185">Reference proteome</keyword>
<dbReference type="EMBL" id="CP121689">
    <property type="protein sequence ID" value="WZL75472.1"/>
    <property type="molecule type" value="Genomic_DNA"/>
</dbReference>
<feature type="transmembrane region" description="Helical" evidence="7">
    <location>
        <begin position="73"/>
        <end position="94"/>
    </location>
</feature>
<evidence type="ECO:0000256" key="2">
    <source>
        <dbReference type="ARBA" id="ARBA00006386"/>
    </source>
</evidence>
<keyword evidence="6 7" id="KW-0472">Membrane</keyword>
<proteinExistence type="inferred from homology"/>
<evidence type="ECO:0000313" key="8">
    <source>
        <dbReference type="EMBL" id="WZL75472.1"/>
    </source>
</evidence>
<sequence>MKSQFREYRSALVMLGVSLVILLVQPASGKEVFRLTFKNTLFMLGVVPPIFLMVGLFDVWVPKEKVVKRLGEHSGFLGMFLCLALGIFAAGPLYAAFPVAEVLLRKGTSLRNVWIFLGAWSTMKIPMFLFEAQSLGYRFALSRYAMSFLGVFLIAFLLEWLVSQREKGCILEGYLSSALRTD</sequence>
<accession>A0ABZ2Y9E1</accession>
<comment type="similarity">
    <text evidence="2">Belongs to the UPF0718 family.</text>
</comment>
<gene>
    <name evidence="8" type="ORF">QBE54_07705</name>
</gene>
<evidence type="ECO:0000256" key="3">
    <source>
        <dbReference type="ARBA" id="ARBA00022475"/>
    </source>
</evidence>
<keyword evidence="5 7" id="KW-1133">Transmembrane helix</keyword>
<feature type="transmembrane region" description="Helical" evidence="7">
    <location>
        <begin position="144"/>
        <end position="162"/>
    </location>
</feature>
<evidence type="ECO:0000256" key="6">
    <source>
        <dbReference type="ARBA" id="ARBA00023136"/>
    </source>
</evidence>
<dbReference type="RefSeq" id="WP_369017619.1">
    <property type="nucleotide sequence ID" value="NZ_CP121689.1"/>
</dbReference>
<evidence type="ECO:0000256" key="5">
    <source>
        <dbReference type="ARBA" id="ARBA00022989"/>
    </source>
</evidence>
<evidence type="ECO:0000256" key="4">
    <source>
        <dbReference type="ARBA" id="ARBA00022692"/>
    </source>
</evidence>
<evidence type="ECO:0000256" key="1">
    <source>
        <dbReference type="ARBA" id="ARBA00004651"/>
    </source>
</evidence>
<evidence type="ECO:0000256" key="7">
    <source>
        <dbReference type="SAM" id="Phobius"/>
    </source>
</evidence>
<dbReference type="InterPro" id="IPR005524">
    <property type="entry name" value="DUF318"/>
</dbReference>
<dbReference type="Proteomes" id="UP001461341">
    <property type="component" value="Chromosome"/>
</dbReference>
<protein>
    <submittedName>
        <fullName evidence="8">Permease</fullName>
    </submittedName>
</protein>
<keyword evidence="4 7" id="KW-0812">Transmembrane</keyword>
<dbReference type="Pfam" id="PF03773">
    <property type="entry name" value="ArsP_1"/>
    <property type="match status" value="1"/>
</dbReference>
<keyword evidence="3" id="KW-1003">Cell membrane</keyword>
<comment type="subcellular location">
    <subcellularLocation>
        <location evidence="1">Cell membrane</location>
        <topology evidence="1">Multi-pass membrane protein</topology>
    </subcellularLocation>
</comment>
<evidence type="ECO:0000313" key="9">
    <source>
        <dbReference type="Proteomes" id="UP001461341"/>
    </source>
</evidence>
<name>A0ABZ2Y9E1_9BACT</name>
<reference evidence="8 9" key="1">
    <citation type="submission" date="2023-03" db="EMBL/GenBank/DDBJ databases">
        <title>Novel Species.</title>
        <authorList>
            <person name="Ma S."/>
        </authorList>
    </citation>
    <scope>NUCLEOTIDE SEQUENCE [LARGE SCALE GENOMIC DNA]</scope>
    <source>
        <strain evidence="8 9">B11</strain>
    </source>
</reference>
<feature type="transmembrane region" description="Helical" evidence="7">
    <location>
        <begin position="114"/>
        <end position="132"/>
    </location>
</feature>